<dbReference type="Proteomes" id="UP000469346">
    <property type="component" value="Unassembled WGS sequence"/>
</dbReference>
<dbReference type="EMBL" id="JAAGRR010000064">
    <property type="protein sequence ID" value="NDY42539.1"/>
    <property type="molecule type" value="Genomic_DNA"/>
</dbReference>
<keyword evidence="2" id="KW-1185">Reference proteome</keyword>
<dbReference type="InterPro" id="IPR027417">
    <property type="entry name" value="P-loop_NTPase"/>
</dbReference>
<name>A0A6N9TN22_DISTH</name>
<evidence type="ECO:0000313" key="1">
    <source>
        <dbReference type="EMBL" id="NDY42539.1"/>
    </source>
</evidence>
<proteinExistence type="predicted"/>
<sequence>MPLRLLVNGFFRSGTTIVWRILKESNPYYRVYYEPCHERLFLLVRDYWLNREADPLHETVLFDEYLLDMDFLDALRWHHPNVGIVFPTSCDELLSYVKLFHDSDTPIILQSNRWHFFLDKIAASYGCGVVHIVRNPFDVYRSIIRSSFRFGSFLKKILRIGLGPFIRGRFFYIDEMYKYIEMRYGCSPYDLGILDRILWRFKAMNRFFGVWIVSNFVALKKIQKVGGNVLCYEEIVRNPGKSKSVFESFGVHFDYAGKLRPANRNSFMTFDEEQRFLSIAKSIGLYEESLHILSRVIF</sequence>
<dbReference type="Gene3D" id="3.40.50.300">
    <property type="entry name" value="P-loop containing nucleotide triphosphate hydrolases"/>
    <property type="match status" value="1"/>
</dbReference>
<dbReference type="AlphaFoldDB" id="A0A6N9TN22"/>
<gene>
    <name evidence="1" type="ORF">G3N55_06750</name>
</gene>
<comment type="caution">
    <text evidence="1">The sequence shown here is derived from an EMBL/GenBank/DDBJ whole genome shotgun (WGS) entry which is preliminary data.</text>
</comment>
<protein>
    <recommendedName>
        <fullName evidence="3">Sulfotransferase</fullName>
    </recommendedName>
</protein>
<evidence type="ECO:0008006" key="3">
    <source>
        <dbReference type="Google" id="ProtNLM"/>
    </source>
</evidence>
<dbReference type="RefSeq" id="WP_163298677.1">
    <property type="nucleotide sequence ID" value="NZ_JAAGRR010000064.1"/>
</dbReference>
<accession>A0A6N9TN22</accession>
<evidence type="ECO:0000313" key="2">
    <source>
        <dbReference type="Proteomes" id="UP000469346"/>
    </source>
</evidence>
<reference evidence="1 2" key="1">
    <citation type="submission" date="2020-02" db="EMBL/GenBank/DDBJ databases">
        <title>Comparative genomics of sulfur disproportionating microorganisms.</title>
        <authorList>
            <person name="Ward L.M."/>
            <person name="Bertran E."/>
            <person name="Johnston D.T."/>
        </authorList>
    </citation>
    <scope>NUCLEOTIDE SEQUENCE [LARGE SCALE GENOMIC DNA]</scope>
    <source>
        <strain evidence="1 2">DSM 100025</strain>
    </source>
</reference>
<organism evidence="1 2">
    <name type="scientific">Dissulfurirhabdus thermomarina</name>
    <dbReference type="NCBI Taxonomy" id="1765737"/>
    <lineage>
        <taxon>Bacteria</taxon>
        <taxon>Deltaproteobacteria</taxon>
        <taxon>Dissulfurirhabdaceae</taxon>
        <taxon>Dissulfurirhabdus</taxon>
    </lineage>
</organism>
<dbReference type="SUPFAM" id="SSF52540">
    <property type="entry name" value="P-loop containing nucleoside triphosphate hydrolases"/>
    <property type="match status" value="1"/>
</dbReference>